<dbReference type="InterPro" id="IPR012336">
    <property type="entry name" value="Thioredoxin-like_fold"/>
</dbReference>
<dbReference type="Proteomes" id="UP001558652">
    <property type="component" value="Unassembled WGS sequence"/>
</dbReference>
<evidence type="ECO:0000259" key="3">
    <source>
        <dbReference type="Pfam" id="PF17171"/>
    </source>
</evidence>
<dbReference type="InterPro" id="IPR026928">
    <property type="entry name" value="FAX/IsoI-like"/>
</dbReference>
<evidence type="ECO:0000313" key="6">
    <source>
        <dbReference type="Proteomes" id="UP001558652"/>
    </source>
</evidence>
<accession>A0ABD0Y0G4</accession>
<name>A0ABD0Y0G4_9HEMI</name>
<comment type="caution">
    <text evidence="5">The sequence shown here is derived from an EMBL/GenBank/DDBJ whole genome shotgun (WGS) entry which is preliminary data.</text>
</comment>
<dbReference type="InterPro" id="IPR040079">
    <property type="entry name" value="Glutathione_S-Trfase"/>
</dbReference>
<evidence type="ECO:0000313" key="5">
    <source>
        <dbReference type="EMBL" id="KAL1116977.1"/>
    </source>
</evidence>
<dbReference type="AlphaFoldDB" id="A0ABD0Y0G4"/>
<dbReference type="SFLD" id="SFLDG01180">
    <property type="entry name" value="SUF1"/>
    <property type="match status" value="1"/>
</dbReference>
<evidence type="ECO:0000256" key="1">
    <source>
        <dbReference type="ARBA" id="ARBA00006475"/>
    </source>
</evidence>
<dbReference type="InterPro" id="IPR036282">
    <property type="entry name" value="Glutathione-S-Trfase_C_sf"/>
</dbReference>
<dbReference type="PANTHER" id="PTHR12289:SF41">
    <property type="entry name" value="FAILED AXON CONNECTIONS-RELATED"/>
    <property type="match status" value="1"/>
</dbReference>
<proteinExistence type="inferred from homology"/>
<feature type="domain" description="Thioredoxin-like fold" evidence="4">
    <location>
        <begin position="4"/>
        <end position="75"/>
    </location>
</feature>
<evidence type="ECO:0008006" key="7">
    <source>
        <dbReference type="Google" id="ProtNLM"/>
    </source>
</evidence>
<evidence type="ECO:0000259" key="4">
    <source>
        <dbReference type="Pfam" id="PF17172"/>
    </source>
</evidence>
<dbReference type="CDD" id="cd03193">
    <property type="entry name" value="GST_C_Metaxin"/>
    <property type="match status" value="1"/>
</dbReference>
<dbReference type="InterPro" id="IPR050931">
    <property type="entry name" value="Mito_Protein_Transport_Metaxin"/>
</dbReference>
<dbReference type="Pfam" id="PF17171">
    <property type="entry name" value="GST_C_6"/>
    <property type="match status" value="1"/>
</dbReference>
<reference evidence="5 6" key="1">
    <citation type="submission" date="2024-07" db="EMBL/GenBank/DDBJ databases">
        <title>Chromosome-level genome assembly of the water stick insect Ranatra chinensis (Heteroptera: Nepidae).</title>
        <authorList>
            <person name="Liu X."/>
        </authorList>
    </citation>
    <scope>NUCLEOTIDE SEQUENCE [LARGE SCALE GENOMIC DNA]</scope>
    <source>
        <strain evidence="5">Cailab_2021Rc</strain>
        <tissue evidence="5">Muscle</tissue>
    </source>
</reference>
<organism evidence="5 6">
    <name type="scientific">Ranatra chinensis</name>
    <dbReference type="NCBI Taxonomy" id="642074"/>
    <lineage>
        <taxon>Eukaryota</taxon>
        <taxon>Metazoa</taxon>
        <taxon>Ecdysozoa</taxon>
        <taxon>Arthropoda</taxon>
        <taxon>Hexapoda</taxon>
        <taxon>Insecta</taxon>
        <taxon>Pterygota</taxon>
        <taxon>Neoptera</taxon>
        <taxon>Paraneoptera</taxon>
        <taxon>Hemiptera</taxon>
        <taxon>Heteroptera</taxon>
        <taxon>Panheteroptera</taxon>
        <taxon>Nepomorpha</taxon>
        <taxon>Nepidae</taxon>
        <taxon>Ranatrinae</taxon>
        <taxon>Ranatra</taxon>
    </lineage>
</organism>
<dbReference type="Pfam" id="PF17172">
    <property type="entry name" value="GST_N_4"/>
    <property type="match status" value="1"/>
</dbReference>
<comment type="similarity">
    <text evidence="1">Belongs to the FAX family.</text>
</comment>
<feature type="region of interest" description="Disordered" evidence="2">
    <location>
        <begin position="211"/>
        <end position="247"/>
    </location>
</feature>
<dbReference type="InterPro" id="IPR033468">
    <property type="entry name" value="Metaxin_GST"/>
</dbReference>
<feature type="domain" description="Metaxin glutathione S-transferase" evidence="3">
    <location>
        <begin position="131"/>
        <end position="195"/>
    </location>
</feature>
<dbReference type="EMBL" id="JBFDAA010000016">
    <property type="protein sequence ID" value="KAL1116977.1"/>
    <property type="molecule type" value="Genomic_DNA"/>
</dbReference>
<feature type="compositionally biased region" description="Basic and acidic residues" evidence="2">
    <location>
        <begin position="220"/>
        <end position="247"/>
    </location>
</feature>
<dbReference type="Gene3D" id="1.20.1050.10">
    <property type="match status" value="1"/>
</dbReference>
<dbReference type="PANTHER" id="PTHR12289">
    <property type="entry name" value="METAXIN RELATED"/>
    <property type="match status" value="1"/>
</dbReference>
<dbReference type="SFLD" id="SFLDS00019">
    <property type="entry name" value="Glutathione_Transferase_(cytos"/>
    <property type="match status" value="1"/>
</dbReference>
<dbReference type="SFLD" id="SFLDG01200">
    <property type="entry name" value="SUF1.1"/>
    <property type="match status" value="1"/>
</dbReference>
<dbReference type="SUPFAM" id="SSF47616">
    <property type="entry name" value="GST C-terminal domain-like"/>
    <property type="match status" value="1"/>
</dbReference>
<keyword evidence="6" id="KW-1185">Reference proteome</keyword>
<sequence>MKFRSKKGLLPFVELNGEEIADSAVIIKELSQKFSRDLDVALDNAQRNVSHAMISMIENHLFWVVMWWRTKHPDNIIRGYKMNLQHALGTRIPNGILNFFFKFSYGRKGLKKVKAHGIGVHKPEEIMEFGQNDLKVLSEMLADKPFFFGDDPTTLDVVAFANLAQIYFIEKDMQYQLQEYMLEHCANLVGHVNRMKERCFPDWEDICTTLDLNSHLPKPPPEEKESKAKDEEKKAEKEGEKDNDEKEKVKISSNYSFYYYIAVLESNGGDSNDHNH</sequence>
<gene>
    <name evidence="5" type="ORF">AAG570_004305</name>
</gene>
<evidence type="ECO:0000256" key="2">
    <source>
        <dbReference type="SAM" id="MobiDB-lite"/>
    </source>
</evidence>
<protein>
    <recommendedName>
        <fullName evidence="7">Failed axon connections protein</fullName>
    </recommendedName>
</protein>